<evidence type="ECO:0000313" key="3">
    <source>
        <dbReference type="Proteomes" id="UP000070533"/>
    </source>
</evidence>
<evidence type="ECO:0008006" key="4">
    <source>
        <dbReference type="Google" id="ProtNLM"/>
    </source>
</evidence>
<gene>
    <name evidence="2" type="ORF">HMPREF3226_00791</name>
</gene>
<dbReference type="PROSITE" id="PS51257">
    <property type="entry name" value="PROKAR_LIPOPROTEIN"/>
    <property type="match status" value="1"/>
</dbReference>
<proteinExistence type="predicted"/>
<dbReference type="AlphaFoldDB" id="A0A133QEZ7"/>
<organism evidence="2 3">
    <name type="scientific">Prevotella corporis</name>
    <dbReference type="NCBI Taxonomy" id="28128"/>
    <lineage>
        <taxon>Bacteria</taxon>
        <taxon>Pseudomonadati</taxon>
        <taxon>Bacteroidota</taxon>
        <taxon>Bacteroidia</taxon>
        <taxon>Bacteroidales</taxon>
        <taxon>Prevotellaceae</taxon>
        <taxon>Prevotella</taxon>
    </lineage>
</organism>
<dbReference type="Proteomes" id="UP000070533">
    <property type="component" value="Unassembled WGS sequence"/>
</dbReference>
<feature type="chain" id="PRO_5007458657" description="Lipoprotein" evidence="1">
    <location>
        <begin position="23"/>
        <end position="191"/>
    </location>
</feature>
<dbReference type="OrthoDB" id="1069414at2"/>
<keyword evidence="3" id="KW-1185">Reference proteome</keyword>
<accession>A0A133QEZ7</accession>
<evidence type="ECO:0000313" key="2">
    <source>
        <dbReference type="EMBL" id="KXA41456.1"/>
    </source>
</evidence>
<evidence type="ECO:0000256" key="1">
    <source>
        <dbReference type="SAM" id="SignalP"/>
    </source>
</evidence>
<reference evidence="3" key="1">
    <citation type="submission" date="2016-01" db="EMBL/GenBank/DDBJ databases">
        <authorList>
            <person name="Mitreva M."/>
            <person name="Pepin K.H."/>
            <person name="Mihindukulasuriya K.A."/>
            <person name="Fulton R."/>
            <person name="Fronick C."/>
            <person name="O'Laughlin M."/>
            <person name="Miner T."/>
            <person name="Herter B."/>
            <person name="Rosa B.A."/>
            <person name="Cordes M."/>
            <person name="Tomlinson C."/>
            <person name="Wollam A."/>
            <person name="Palsikar V.B."/>
            <person name="Mardis E.R."/>
            <person name="Wilson R.K."/>
        </authorList>
    </citation>
    <scope>NUCLEOTIDE SEQUENCE [LARGE SCALE GENOMIC DNA]</scope>
    <source>
        <strain evidence="3">MJR7716</strain>
    </source>
</reference>
<dbReference type="EMBL" id="LRQG01000051">
    <property type="protein sequence ID" value="KXA41456.1"/>
    <property type="molecule type" value="Genomic_DNA"/>
</dbReference>
<comment type="caution">
    <text evidence="2">The sequence shown here is derived from an EMBL/GenBank/DDBJ whole genome shotgun (WGS) entry which is preliminary data.</text>
</comment>
<dbReference type="PATRIC" id="fig|28128.5.peg.800"/>
<sequence length="191" mass="21227">MFKTPLLWLIALLLFASCGDNIEFEYSDHHCYLTIDNSTHLDATLASSMNQMSPGVFTIIRPVYRNGANFFSFTNNQGLSSEKRFTAIDLRLESYRRVGMQQGLIVGYGNLDQPARFYAFDLQCPNCFDFNALPLKAYELTMNGAGVARCGNCGRTYNMNTGGNILSGGEGKPLTRYRAVSRGPYGVLNVN</sequence>
<protein>
    <recommendedName>
        <fullName evidence="4">Lipoprotein</fullName>
    </recommendedName>
</protein>
<dbReference type="RefSeq" id="WP_060940350.1">
    <property type="nucleotide sequence ID" value="NZ_KQ957209.1"/>
</dbReference>
<name>A0A133QEZ7_9BACT</name>
<feature type="signal peptide" evidence="1">
    <location>
        <begin position="1"/>
        <end position="22"/>
    </location>
</feature>
<dbReference type="STRING" id="28128.HMPREF3226_00791"/>
<keyword evidence="1" id="KW-0732">Signal</keyword>
<dbReference type="eggNOG" id="ENOG5033DC5">
    <property type="taxonomic scope" value="Bacteria"/>
</dbReference>